<accession>A0A0C4E889</accession>
<keyword evidence="1" id="KW-0732">Signal</keyword>
<dbReference type="EMBL" id="ADBL01002140">
    <property type="status" value="NOT_ANNOTATED_CDS"/>
    <property type="molecule type" value="Genomic_DNA"/>
</dbReference>
<dbReference type="AlphaFoldDB" id="A0A0C4E889"/>
<reference evidence="2" key="3">
    <citation type="submission" date="2011-03" db="EMBL/GenBank/DDBJ databases">
        <title>Annotation of Magnaporthe poae ATCC 64411.</title>
        <authorList>
            <person name="Ma L.-J."/>
            <person name="Dead R."/>
            <person name="Young S.K."/>
            <person name="Zeng Q."/>
            <person name="Gargeya S."/>
            <person name="Fitzgerald M."/>
            <person name="Haas B."/>
            <person name="Abouelleil A."/>
            <person name="Alvarado L."/>
            <person name="Arachchi H.M."/>
            <person name="Berlin A."/>
            <person name="Brown A."/>
            <person name="Chapman S.B."/>
            <person name="Chen Z."/>
            <person name="Dunbar C."/>
            <person name="Freedman E."/>
            <person name="Gearin G."/>
            <person name="Gellesch M."/>
            <person name="Goldberg J."/>
            <person name="Griggs A."/>
            <person name="Gujja S."/>
            <person name="Heiman D."/>
            <person name="Howarth C."/>
            <person name="Larson L."/>
            <person name="Lui A."/>
            <person name="MacDonald P.J.P."/>
            <person name="Mehta T."/>
            <person name="Montmayeur A."/>
            <person name="Murphy C."/>
            <person name="Neiman D."/>
            <person name="Pearson M."/>
            <person name="Priest M."/>
            <person name="Roberts A."/>
            <person name="Saif S."/>
            <person name="Shea T."/>
            <person name="Shenoy N."/>
            <person name="Sisk P."/>
            <person name="Stolte C."/>
            <person name="Sykes S."/>
            <person name="Yandava C."/>
            <person name="Wortman J."/>
            <person name="Nusbaum C."/>
            <person name="Birren B."/>
        </authorList>
    </citation>
    <scope>NUCLEOTIDE SEQUENCE</scope>
    <source>
        <strain evidence="2">ATCC 64411</strain>
    </source>
</reference>
<evidence type="ECO:0008006" key="5">
    <source>
        <dbReference type="Google" id="ProtNLM"/>
    </source>
</evidence>
<dbReference type="EMBL" id="GL876973">
    <property type="protein sequence ID" value="KLU89817.1"/>
    <property type="molecule type" value="Genomic_DNA"/>
</dbReference>
<evidence type="ECO:0000313" key="4">
    <source>
        <dbReference type="Proteomes" id="UP000011715"/>
    </source>
</evidence>
<keyword evidence="4" id="KW-1185">Reference proteome</keyword>
<reference evidence="3" key="5">
    <citation type="submission" date="2015-06" db="UniProtKB">
        <authorList>
            <consortium name="EnsemblFungi"/>
        </authorList>
    </citation>
    <scope>IDENTIFICATION</scope>
    <source>
        <strain evidence="3">ATCC 64411</strain>
    </source>
</reference>
<protein>
    <recommendedName>
        <fullName evidence="5">Extracellular membrane protein CFEM domain-containing protein</fullName>
    </recommendedName>
</protein>
<feature type="chain" id="PRO_5009385915" description="Extracellular membrane protein CFEM domain-containing protein" evidence="1">
    <location>
        <begin position="23"/>
        <end position="176"/>
    </location>
</feature>
<name>A0A0C4E889_MAGP6</name>
<dbReference type="eggNOG" id="ENOG502R0SX">
    <property type="taxonomic scope" value="Eukaryota"/>
</dbReference>
<reference evidence="2" key="2">
    <citation type="submission" date="2010-05" db="EMBL/GenBank/DDBJ databases">
        <title>The Genome Sequence of Magnaporthe poae strain ATCC 64411.</title>
        <authorList>
            <consortium name="The Broad Institute Genome Sequencing Platform"/>
            <consortium name="Broad Institute Genome Sequencing Center for Infectious Disease"/>
            <person name="Ma L.-J."/>
            <person name="Dead R."/>
            <person name="Young S."/>
            <person name="Zeng Q."/>
            <person name="Koehrsen M."/>
            <person name="Alvarado L."/>
            <person name="Berlin A."/>
            <person name="Chapman S.B."/>
            <person name="Chen Z."/>
            <person name="Freedman E."/>
            <person name="Gellesch M."/>
            <person name="Goldberg J."/>
            <person name="Griggs A."/>
            <person name="Gujja S."/>
            <person name="Heilman E.R."/>
            <person name="Heiman D."/>
            <person name="Hepburn T."/>
            <person name="Howarth C."/>
            <person name="Jen D."/>
            <person name="Larson L."/>
            <person name="Mehta T."/>
            <person name="Neiman D."/>
            <person name="Pearson M."/>
            <person name="Roberts A."/>
            <person name="Saif S."/>
            <person name="Shea T."/>
            <person name="Shenoy N."/>
            <person name="Sisk P."/>
            <person name="Stolte C."/>
            <person name="Sykes S."/>
            <person name="Walk T."/>
            <person name="White J."/>
            <person name="Yandava C."/>
            <person name="Haas B."/>
            <person name="Nusbaum C."/>
            <person name="Birren B."/>
        </authorList>
    </citation>
    <scope>NUCLEOTIDE SEQUENCE</scope>
    <source>
        <strain evidence="2">ATCC 64411</strain>
    </source>
</reference>
<feature type="signal peptide" evidence="1">
    <location>
        <begin position="1"/>
        <end position="22"/>
    </location>
</feature>
<dbReference type="OrthoDB" id="10438975at2759"/>
<proteinExistence type="predicted"/>
<reference evidence="4" key="1">
    <citation type="submission" date="2010-05" db="EMBL/GenBank/DDBJ databases">
        <title>The genome sequence of Magnaporthe poae strain ATCC 64411.</title>
        <authorList>
            <person name="Ma L.-J."/>
            <person name="Dead R."/>
            <person name="Young S."/>
            <person name="Zeng Q."/>
            <person name="Koehrsen M."/>
            <person name="Alvarado L."/>
            <person name="Berlin A."/>
            <person name="Chapman S.B."/>
            <person name="Chen Z."/>
            <person name="Freedman E."/>
            <person name="Gellesch M."/>
            <person name="Goldberg J."/>
            <person name="Griggs A."/>
            <person name="Gujja S."/>
            <person name="Heilman E.R."/>
            <person name="Heiman D."/>
            <person name="Hepburn T."/>
            <person name="Howarth C."/>
            <person name="Jen D."/>
            <person name="Larson L."/>
            <person name="Mehta T."/>
            <person name="Neiman D."/>
            <person name="Pearson M."/>
            <person name="Roberts A."/>
            <person name="Saif S."/>
            <person name="Shea T."/>
            <person name="Shenoy N."/>
            <person name="Sisk P."/>
            <person name="Stolte C."/>
            <person name="Sykes S."/>
            <person name="Walk T."/>
            <person name="White J."/>
            <person name="Yandava C."/>
            <person name="Haas B."/>
            <person name="Nusbaum C."/>
            <person name="Birren B."/>
        </authorList>
    </citation>
    <scope>NUCLEOTIDE SEQUENCE [LARGE SCALE GENOMIC DNA]</scope>
    <source>
        <strain evidence="4">ATCC 64411 / 73-15</strain>
    </source>
</reference>
<evidence type="ECO:0000313" key="2">
    <source>
        <dbReference type="EMBL" id="KLU89817.1"/>
    </source>
</evidence>
<organism evidence="3 4">
    <name type="scientific">Magnaporthiopsis poae (strain ATCC 64411 / 73-15)</name>
    <name type="common">Kentucky bluegrass fungus</name>
    <name type="synonym">Magnaporthe poae</name>
    <dbReference type="NCBI Taxonomy" id="644358"/>
    <lineage>
        <taxon>Eukaryota</taxon>
        <taxon>Fungi</taxon>
        <taxon>Dikarya</taxon>
        <taxon>Ascomycota</taxon>
        <taxon>Pezizomycotina</taxon>
        <taxon>Sordariomycetes</taxon>
        <taxon>Sordariomycetidae</taxon>
        <taxon>Magnaporthales</taxon>
        <taxon>Magnaporthaceae</taxon>
        <taxon>Magnaporthiopsis</taxon>
    </lineage>
</organism>
<sequence length="176" mass="16668">MFAHISTALLALSLVTAPLVLAADADDVIFPLPTPPAVLEARATGGAGDCYAQGGYLNCVTSHTSQTCGKPGDGPSATACACRQVTALFNCYTSACPSDSYYSTFFAGVSACNAQGFGGASPVTAAGGGGGGGNGAATGTAGGAGAASTGKNAGAAAKPVLVGALVVALGVAGWMA</sequence>
<evidence type="ECO:0000256" key="1">
    <source>
        <dbReference type="SAM" id="SignalP"/>
    </source>
</evidence>
<dbReference type="Proteomes" id="UP000011715">
    <property type="component" value="Unassembled WGS sequence"/>
</dbReference>
<dbReference type="EnsemblFungi" id="MAPG_08786T0">
    <property type="protein sequence ID" value="MAPG_08786T0"/>
    <property type="gene ID" value="MAPG_08786"/>
</dbReference>
<reference evidence="3" key="4">
    <citation type="journal article" date="2015" name="G3 (Bethesda)">
        <title>Genome sequences of three phytopathogenic species of the Magnaporthaceae family of fungi.</title>
        <authorList>
            <person name="Okagaki L.H."/>
            <person name="Nunes C.C."/>
            <person name="Sailsbery J."/>
            <person name="Clay B."/>
            <person name="Brown D."/>
            <person name="John T."/>
            <person name="Oh Y."/>
            <person name="Young N."/>
            <person name="Fitzgerald M."/>
            <person name="Haas B.J."/>
            <person name="Zeng Q."/>
            <person name="Young S."/>
            <person name="Adiconis X."/>
            <person name="Fan L."/>
            <person name="Levin J.Z."/>
            <person name="Mitchell T.K."/>
            <person name="Okubara P.A."/>
            <person name="Farman M.L."/>
            <person name="Kohn L.M."/>
            <person name="Birren B."/>
            <person name="Ma L.-J."/>
            <person name="Dean R.A."/>
        </authorList>
    </citation>
    <scope>NUCLEOTIDE SEQUENCE</scope>
    <source>
        <strain evidence="3">ATCC 64411 / 73-15</strain>
    </source>
</reference>
<dbReference type="VEuPathDB" id="FungiDB:MAPG_08786"/>
<evidence type="ECO:0000313" key="3">
    <source>
        <dbReference type="EnsemblFungi" id="MAPG_08786T0"/>
    </source>
</evidence>
<gene>
    <name evidence="2" type="ORF">MAPG_08786</name>
</gene>